<dbReference type="Proteomes" id="UP000030651">
    <property type="component" value="Unassembled WGS sequence"/>
</dbReference>
<proteinExistence type="predicted"/>
<sequence>MRAAVLLASLATAVTAGPFRVQAVEGYDWSVTNWQAGCDDEGCHYDFNVSAPADDNNPARPAFLAYCTGGEEGGPYEECDLLDEADVARRVVAKLLPSTPSNTSSDVVAHIELSFKYTDLETSTTWWNFTGDGDVSYNEDTTTPLMNFTIKPDSITAAA</sequence>
<evidence type="ECO:0000313" key="2">
    <source>
        <dbReference type="EMBL" id="ETS82203.1"/>
    </source>
</evidence>
<keyword evidence="1" id="KW-0732">Signal</keyword>
<accession>W3X7V0</accession>
<evidence type="ECO:0000313" key="3">
    <source>
        <dbReference type="Proteomes" id="UP000030651"/>
    </source>
</evidence>
<dbReference type="OrthoDB" id="3508922at2759"/>
<dbReference type="EMBL" id="KI912112">
    <property type="protein sequence ID" value="ETS82203.1"/>
    <property type="molecule type" value="Genomic_DNA"/>
</dbReference>
<dbReference type="HOGENOM" id="CLU_113831_1_0_1"/>
<keyword evidence="3" id="KW-1185">Reference proteome</keyword>
<dbReference type="GeneID" id="19272218"/>
<evidence type="ECO:0008006" key="4">
    <source>
        <dbReference type="Google" id="ProtNLM"/>
    </source>
</evidence>
<dbReference type="eggNOG" id="ENOG502SW1Z">
    <property type="taxonomic scope" value="Eukaryota"/>
</dbReference>
<gene>
    <name evidence="2" type="ORF">PFICI_07205</name>
</gene>
<dbReference type="AlphaFoldDB" id="W3X7V0"/>
<organism evidence="2 3">
    <name type="scientific">Pestalotiopsis fici (strain W106-1 / CGMCC3.15140)</name>
    <dbReference type="NCBI Taxonomy" id="1229662"/>
    <lineage>
        <taxon>Eukaryota</taxon>
        <taxon>Fungi</taxon>
        <taxon>Dikarya</taxon>
        <taxon>Ascomycota</taxon>
        <taxon>Pezizomycotina</taxon>
        <taxon>Sordariomycetes</taxon>
        <taxon>Xylariomycetidae</taxon>
        <taxon>Amphisphaeriales</taxon>
        <taxon>Sporocadaceae</taxon>
        <taxon>Pestalotiopsis</taxon>
    </lineage>
</organism>
<dbReference type="InParanoid" id="W3X7V0"/>
<dbReference type="KEGG" id="pfy:PFICI_07205"/>
<evidence type="ECO:0000256" key="1">
    <source>
        <dbReference type="SAM" id="SignalP"/>
    </source>
</evidence>
<dbReference type="RefSeq" id="XP_007833977.1">
    <property type="nucleotide sequence ID" value="XM_007835786.1"/>
</dbReference>
<feature type="chain" id="PRO_5004834275" description="AA1-like domain-containing protein" evidence="1">
    <location>
        <begin position="17"/>
        <end position="159"/>
    </location>
</feature>
<feature type="signal peptide" evidence="1">
    <location>
        <begin position="1"/>
        <end position="16"/>
    </location>
</feature>
<reference evidence="3" key="1">
    <citation type="journal article" date="2015" name="BMC Genomics">
        <title>Genomic and transcriptomic analysis of the endophytic fungus Pestalotiopsis fici reveals its lifestyle and high potential for synthesis of natural products.</title>
        <authorList>
            <person name="Wang X."/>
            <person name="Zhang X."/>
            <person name="Liu L."/>
            <person name="Xiang M."/>
            <person name="Wang W."/>
            <person name="Sun X."/>
            <person name="Che Y."/>
            <person name="Guo L."/>
            <person name="Liu G."/>
            <person name="Guo L."/>
            <person name="Wang C."/>
            <person name="Yin W.B."/>
            <person name="Stadler M."/>
            <person name="Zhang X."/>
            <person name="Liu X."/>
        </authorList>
    </citation>
    <scope>NUCLEOTIDE SEQUENCE [LARGE SCALE GENOMIC DNA]</scope>
    <source>
        <strain evidence="3">W106-1 / CGMCC3.15140</strain>
    </source>
</reference>
<protein>
    <recommendedName>
        <fullName evidence="4">AA1-like domain-containing protein</fullName>
    </recommendedName>
</protein>
<dbReference type="OMA" id="CYYNFNV"/>
<name>W3X7V0_PESFW</name>